<keyword evidence="2 5" id="KW-0963">Cytoplasm</keyword>
<dbReference type="AlphaFoldDB" id="A0A1E7YYG8"/>
<feature type="domain" description="UreE urease accessory N-terminal" evidence="6">
    <location>
        <begin position="1"/>
        <end position="64"/>
    </location>
</feature>
<dbReference type="InterPro" id="IPR007864">
    <property type="entry name" value="UreE_C_dom"/>
</dbReference>
<evidence type="ECO:0000256" key="2">
    <source>
        <dbReference type="ARBA" id="ARBA00022490"/>
    </source>
</evidence>
<accession>A0A1E7YYG8</accession>
<dbReference type="InterPro" id="IPR012406">
    <property type="entry name" value="UreE"/>
</dbReference>
<dbReference type="SUPFAM" id="SSF69287">
    <property type="entry name" value="Urease metallochaperone UreE, N-terminal domain"/>
    <property type="match status" value="1"/>
</dbReference>
<dbReference type="InterPro" id="IPR004029">
    <property type="entry name" value="UreE_N"/>
</dbReference>
<dbReference type="GO" id="GO:0051082">
    <property type="term" value="F:unfolded protein binding"/>
    <property type="evidence" value="ECO:0007669"/>
    <property type="project" value="UniProtKB-UniRule"/>
</dbReference>
<reference evidence="7 9" key="1">
    <citation type="submission" date="2016-07" db="EMBL/GenBank/DDBJ databases">
        <authorList>
            <person name="Yuval B."/>
        </authorList>
    </citation>
    <scope>NUCLEOTIDE SEQUENCE [LARGE SCALE GENOMIC DNA]</scope>
    <source>
        <strain evidence="7 9">IL</strain>
    </source>
</reference>
<evidence type="ECO:0000256" key="1">
    <source>
        <dbReference type="ARBA" id="ARBA00004496"/>
    </source>
</evidence>
<reference evidence="8 10" key="2">
    <citation type="submission" date="2018-04" db="EMBL/GenBank/DDBJ databases">
        <title>Genomes of the Obligate Erwinia dacicola and Facultative Enterobacter sp. OLF Endosymbionts of the Olive Fruit fly, Bactrocera oleae.</title>
        <authorList>
            <person name="Estes A.M."/>
            <person name="Hearn D.J."/>
            <person name="Agarwal S."/>
            <person name="Pierson E.A."/>
            <person name="Dunning-Hotopp J.C."/>
        </authorList>
    </citation>
    <scope>NUCLEOTIDE SEQUENCE [LARGE SCALE GENOMIC DNA]</scope>
    <source>
        <strain evidence="8 10">Oroville</strain>
    </source>
</reference>
<evidence type="ECO:0000256" key="5">
    <source>
        <dbReference type="HAMAP-Rule" id="MF_00822"/>
    </source>
</evidence>
<dbReference type="NCBIfam" id="NF009751">
    <property type="entry name" value="PRK13261.1-1"/>
    <property type="match status" value="1"/>
</dbReference>
<keyword evidence="4 5" id="KW-0143">Chaperone</keyword>
<sequence>MYLLTRKLVSSDKISTTATLDFDTRLKSRACINLNNGSVAGLHLERGSLLRGGDILSDDSGQFVVNILAAPEHVSFALCEDPLKLSIACYHLGNRHVSLQIEAGRVTYLHDHVLDKMLIGLGLIVGEDNIPFEPVSGAYETGSRHHHQH</sequence>
<evidence type="ECO:0000259" key="6">
    <source>
        <dbReference type="SMART" id="SM00988"/>
    </source>
</evidence>
<evidence type="ECO:0000256" key="4">
    <source>
        <dbReference type="ARBA" id="ARBA00023186"/>
    </source>
</evidence>
<dbReference type="GO" id="GO:0016151">
    <property type="term" value="F:nickel cation binding"/>
    <property type="evidence" value="ECO:0007669"/>
    <property type="project" value="UniProtKB-UniRule"/>
</dbReference>
<evidence type="ECO:0000313" key="9">
    <source>
        <dbReference type="Proteomes" id="UP000243534"/>
    </source>
</evidence>
<evidence type="ECO:0000256" key="3">
    <source>
        <dbReference type="ARBA" id="ARBA00022596"/>
    </source>
</evidence>
<comment type="subcellular location">
    <subcellularLocation>
        <location evidence="1 5">Cytoplasm</location>
    </subcellularLocation>
</comment>
<comment type="function">
    <text evidence="5">Involved in urease metallocenter assembly. Binds nickel. Probably functions as a nickel donor during metallocenter assembly.</text>
</comment>
<dbReference type="Pfam" id="PF02814">
    <property type="entry name" value="UreE_N"/>
    <property type="match status" value="1"/>
</dbReference>
<dbReference type="Proteomes" id="UP000244334">
    <property type="component" value="Unassembled WGS sequence"/>
</dbReference>
<dbReference type="SUPFAM" id="SSF69737">
    <property type="entry name" value="Urease metallochaperone UreE, C-terminal domain"/>
    <property type="match status" value="1"/>
</dbReference>
<organism evidence="7 9">
    <name type="scientific">Candidatus Erwinia dacicola</name>
    <dbReference type="NCBI Taxonomy" id="252393"/>
    <lineage>
        <taxon>Bacteria</taxon>
        <taxon>Pseudomonadati</taxon>
        <taxon>Pseudomonadota</taxon>
        <taxon>Gammaproteobacteria</taxon>
        <taxon>Enterobacterales</taxon>
        <taxon>Erwiniaceae</taxon>
        <taxon>Erwinia</taxon>
    </lineage>
</organism>
<dbReference type="Gene3D" id="3.30.70.790">
    <property type="entry name" value="UreE, C-terminal domain"/>
    <property type="match status" value="1"/>
</dbReference>
<dbReference type="SMART" id="SM00988">
    <property type="entry name" value="UreE_N"/>
    <property type="match status" value="1"/>
</dbReference>
<comment type="caution">
    <text evidence="7">The sequence shown here is derived from an EMBL/GenBank/DDBJ whole genome shotgun (WGS) entry which is preliminary data.</text>
</comment>
<dbReference type="EMBL" id="LJAM02000124">
    <property type="protein sequence ID" value="RAP71591.1"/>
    <property type="molecule type" value="Genomic_DNA"/>
</dbReference>
<proteinExistence type="inferred from homology"/>
<dbReference type="GO" id="GO:0005737">
    <property type="term" value="C:cytoplasm"/>
    <property type="evidence" value="ECO:0007669"/>
    <property type="project" value="UniProtKB-SubCell"/>
</dbReference>
<dbReference type="GO" id="GO:0006457">
    <property type="term" value="P:protein folding"/>
    <property type="evidence" value="ECO:0007669"/>
    <property type="project" value="InterPro"/>
</dbReference>
<evidence type="ECO:0000313" key="10">
    <source>
        <dbReference type="Proteomes" id="UP000244334"/>
    </source>
</evidence>
<dbReference type="InterPro" id="IPR036118">
    <property type="entry name" value="UreE_N_sf"/>
</dbReference>
<dbReference type="OrthoDB" id="5421304at2"/>
<name>A0A1E7YYG8_9GAMM</name>
<dbReference type="Pfam" id="PF05194">
    <property type="entry name" value="UreE_C"/>
    <property type="match status" value="1"/>
</dbReference>
<dbReference type="GO" id="GO:0019627">
    <property type="term" value="P:urea metabolic process"/>
    <property type="evidence" value="ECO:0007669"/>
    <property type="project" value="InterPro"/>
</dbReference>
<comment type="similarity">
    <text evidence="5">Belongs to the UreE family.</text>
</comment>
<evidence type="ECO:0000313" key="7">
    <source>
        <dbReference type="EMBL" id="OFC61553.1"/>
    </source>
</evidence>
<dbReference type="PIRSF" id="PIRSF036402">
    <property type="entry name" value="Ureas_acces_UreE"/>
    <property type="match status" value="1"/>
</dbReference>
<dbReference type="HAMAP" id="MF_00822">
    <property type="entry name" value="UreE"/>
    <property type="match status" value="1"/>
</dbReference>
<keyword evidence="10" id="KW-1185">Reference proteome</keyword>
<evidence type="ECO:0000313" key="8">
    <source>
        <dbReference type="EMBL" id="RAP71591.1"/>
    </source>
</evidence>
<keyword evidence="3 5" id="KW-0533">Nickel</keyword>
<dbReference type="Gene3D" id="2.60.260.20">
    <property type="entry name" value="Urease metallochaperone UreE, N-terminal domain"/>
    <property type="match status" value="1"/>
</dbReference>
<dbReference type="Proteomes" id="UP000243534">
    <property type="component" value="Unassembled WGS sequence"/>
</dbReference>
<dbReference type="EMBL" id="MAYS01000378">
    <property type="protein sequence ID" value="OFC61553.1"/>
    <property type="molecule type" value="Genomic_DNA"/>
</dbReference>
<protein>
    <recommendedName>
        <fullName evidence="5">Urease accessory protein UreE</fullName>
    </recommendedName>
</protein>
<gene>
    <name evidence="5 8" type="primary">ureE</name>
    <name evidence="8" type="ORF">ACZ87_01587</name>
    <name evidence="7" type="ORF">BBW68_12415</name>
</gene>
<dbReference type="GO" id="GO:0065003">
    <property type="term" value="P:protein-containing complex assembly"/>
    <property type="evidence" value="ECO:0007669"/>
    <property type="project" value="InterPro"/>
</dbReference>
<dbReference type="RefSeq" id="WP_070135347.1">
    <property type="nucleotide sequence ID" value="NZ_LJAM02000124.1"/>
</dbReference>